<dbReference type="AlphaFoldDB" id="A0AA36DCI5"/>
<keyword evidence="3" id="KW-1185">Reference proteome</keyword>
<accession>A0AA36DCI5</accession>
<name>A0AA36DCI5_9BILA</name>
<dbReference type="GO" id="GO:1990071">
    <property type="term" value="C:TRAPPII protein complex"/>
    <property type="evidence" value="ECO:0007669"/>
    <property type="project" value="InterPro"/>
</dbReference>
<reference evidence="2" key="1">
    <citation type="submission" date="2023-06" db="EMBL/GenBank/DDBJ databases">
        <authorList>
            <person name="Delattre M."/>
        </authorList>
    </citation>
    <scope>NUCLEOTIDE SEQUENCE</scope>
    <source>
        <strain evidence="2">AF72</strain>
    </source>
</reference>
<feature type="domain" description="TRAPPC10/Trs130 N-terminal" evidence="1">
    <location>
        <begin position="19"/>
        <end position="303"/>
    </location>
</feature>
<dbReference type="InterPro" id="IPR045126">
    <property type="entry name" value="TRAPPC10/Trs130"/>
</dbReference>
<dbReference type="GO" id="GO:0006891">
    <property type="term" value="P:intra-Golgi vesicle-mediated transport"/>
    <property type="evidence" value="ECO:0007669"/>
    <property type="project" value="TreeGrafter"/>
</dbReference>
<dbReference type="GO" id="GO:0005829">
    <property type="term" value="C:cytosol"/>
    <property type="evidence" value="ECO:0007669"/>
    <property type="project" value="GOC"/>
</dbReference>
<sequence length="1130" mass="126480">MDYKWSIDLATLLRTNKGQKISISTKGNDPNATPYLEALLSHFSHTPINVKRGNKLYPLTFPLKFVPYDEKNIFIPQCVTNFSTLPFVHLFFISVASVDEYKTSVRHNISEWFAALSSKSDTQWLIVVDSTRAKEKKNRSQLLDKLKSDFSKHQQRLIEISESVEHGSFASLVQALRSALATHYEIIVDFWEKQLRQLKENRQENWDIFLYANEHMDFARFFWSLGCLEYALKLYDDLDALLYTTLSTLSPGHPPEWLAKLPRGTKSCPKISEAVHFNCVPDEFRSFLGLRHVLVSQQMLITLAIYQQRIRSATGAAPSIRVDFAGILLRYASHCIQVVVEHGTIHNILPDKYERAAWTIYFVNETLSLCDLLTSSGAVDGVSTAECHLYASRFNSFLTIGDLLRDENRVEREHFLEWFGKTDALLLGALPSEATLFTQIQKVYEVTANFLIQSGRHRTYVIIGQQYADYLRAHGHINESLSFEISYILQLIAGGSPAELVHTVAQRVLPKLDTDADQITILTILLYLALNGDSNGHYREQLDVFMQQNTDANLICLPSIQCPFKIRFGSVGMPVLMPGDTFSIQSSITSDFPYELVDCRVRIRMSPISQQILAKMTAPAFQLGYDKEDQKAIMTCVITDEDVKLAEPASKNDIYLASETSVALKPGANVISVSGNVAERGIYIFNGIDVMLGNASVRFPLPNDSIIGRDRIPMFLVQKTPNKLDVKMPSMLIAGITQTLTIILEAGARQEDVTEITISTRGTKRIVFLNKDKWGAQFVDTVPSMQKDDRHEFEIHLRCHLDGQTVSRDELFKEKIFLEWLGQVWPVELSFKPLFTLASSTTQLEANCLLETEMSRPADSLWTMVLEKASIEVTAHGSASNHGQEENLLDERNETVEASDAVKNSSKAHVAELLNPDLPLAPPSAVTSLVWLLGEGSDVAVQCRLRIVYSVNPSGDGAPNGDQYVYEDVMDVIAPRVEFELCAQMLSHHPGAQLCRAGTPCDLVINLRSLTNRIEALFVTLAADEGSWMLEERAKMVHVKESGVAQIVFTVVPCIAGFLPFPSVNVFAAQSSQQSTGDGFWSEEFTAGRSIITFQRTAGKQIRVLGGIGRPPVEKEARSALRTKLGKLFD</sequence>
<gene>
    <name evidence="2" type="ORF">MSPICULIGERA_LOCUS22248</name>
</gene>
<feature type="non-terminal residue" evidence="2">
    <location>
        <position position="1130"/>
    </location>
</feature>
<evidence type="ECO:0000259" key="1">
    <source>
        <dbReference type="Pfam" id="PF23036"/>
    </source>
</evidence>
<dbReference type="Proteomes" id="UP001177023">
    <property type="component" value="Unassembled WGS sequence"/>
</dbReference>
<dbReference type="PANTHER" id="PTHR13251">
    <property type="entry name" value="EPILEPSY HOLOPROSENCEPHALY CANDIDATE 1/TMEM1"/>
    <property type="match status" value="1"/>
</dbReference>
<dbReference type="EMBL" id="CATQJA010002687">
    <property type="protein sequence ID" value="CAJ0584186.1"/>
    <property type="molecule type" value="Genomic_DNA"/>
</dbReference>
<evidence type="ECO:0000313" key="3">
    <source>
        <dbReference type="Proteomes" id="UP001177023"/>
    </source>
</evidence>
<dbReference type="PANTHER" id="PTHR13251:SF3">
    <property type="entry name" value="TRAFFICKING PROTEIN PARTICLE COMPLEX SUBUNIT 10"/>
    <property type="match status" value="1"/>
</dbReference>
<evidence type="ECO:0000313" key="2">
    <source>
        <dbReference type="EMBL" id="CAJ0584186.1"/>
    </source>
</evidence>
<protein>
    <recommendedName>
        <fullName evidence="1">TRAPPC10/Trs130 N-terminal domain-containing protein</fullName>
    </recommendedName>
</protein>
<comment type="caution">
    <text evidence="2">The sequence shown here is derived from an EMBL/GenBank/DDBJ whole genome shotgun (WGS) entry which is preliminary data.</text>
</comment>
<dbReference type="GO" id="GO:0034498">
    <property type="term" value="P:early endosome to Golgi transport"/>
    <property type="evidence" value="ECO:0007669"/>
    <property type="project" value="TreeGrafter"/>
</dbReference>
<proteinExistence type="predicted"/>
<dbReference type="InterPro" id="IPR056913">
    <property type="entry name" value="TRAPPC10/Trs130_N"/>
</dbReference>
<organism evidence="2 3">
    <name type="scientific">Mesorhabditis spiculigera</name>
    <dbReference type="NCBI Taxonomy" id="96644"/>
    <lineage>
        <taxon>Eukaryota</taxon>
        <taxon>Metazoa</taxon>
        <taxon>Ecdysozoa</taxon>
        <taxon>Nematoda</taxon>
        <taxon>Chromadorea</taxon>
        <taxon>Rhabditida</taxon>
        <taxon>Rhabditina</taxon>
        <taxon>Rhabditomorpha</taxon>
        <taxon>Rhabditoidea</taxon>
        <taxon>Rhabditidae</taxon>
        <taxon>Mesorhabditinae</taxon>
        <taxon>Mesorhabditis</taxon>
    </lineage>
</organism>
<dbReference type="Pfam" id="PF23036">
    <property type="entry name" value="TRAPPC10_1st"/>
    <property type="match status" value="1"/>
</dbReference>